<dbReference type="PANTHER" id="PTHR15394">
    <property type="entry name" value="SERINE HYDROLASE RBBP9"/>
    <property type="match status" value="1"/>
</dbReference>
<evidence type="ECO:0000313" key="2">
    <source>
        <dbReference type="Proteomes" id="UP000198815"/>
    </source>
</evidence>
<protein>
    <recommendedName>
        <fullName evidence="3">Serine hydrolase</fullName>
    </recommendedName>
</protein>
<organism evidence="1 2">
    <name type="scientific">Propionibacterium cyclohexanicum</name>
    <dbReference type="NCBI Taxonomy" id="64702"/>
    <lineage>
        <taxon>Bacteria</taxon>
        <taxon>Bacillati</taxon>
        <taxon>Actinomycetota</taxon>
        <taxon>Actinomycetes</taxon>
        <taxon>Propionibacteriales</taxon>
        <taxon>Propionibacteriaceae</taxon>
        <taxon>Propionibacterium</taxon>
    </lineage>
</organism>
<dbReference type="STRING" id="64702.SAMN05443377_10225"/>
<dbReference type="GO" id="GO:0016787">
    <property type="term" value="F:hydrolase activity"/>
    <property type="evidence" value="ECO:0007669"/>
    <property type="project" value="InterPro"/>
</dbReference>
<evidence type="ECO:0000313" key="1">
    <source>
        <dbReference type="EMBL" id="SER53320.1"/>
    </source>
</evidence>
<accession>A0A1H9PYV6</accession>
<sequence>MTFTLTSTPNVIAMTAIPLNPTVTRVIVVPGFGATPQDHWFPWLTRAIPGVEVLSMPTPHAPEAARWVPVIARAIDHLSADTALITHSLGGIAAVRAVESLARHHSGHLAAFIAVAPFAQELPATGEGELDSFVATGLPAFLTGARLSSLPDRLASVTVIRSDNDPLVPPAISDKFAEQTGARSVVIAGAGHFLASEGITELPQVVQALNRGASG</sequence>
<name>A0A1H9PYV6_9ACTN</name>
<evidence type="ECO:0008006" key="3">
    <source>
        <dbReference type="Google" id="ProtNLM"/>
    </source>
</evidence>
<dbReference type="AlphaFoldDB" id="A0A1H9PYV6"/>
<dbReference type="Gene3D" id="3.40.50.1820">
    <property type="entry name" value="alpha/beta hydrolase"/>
    <property type="match status" value="1"/>
</dbReference>
<dbReference type="Proteomes" id="UP000198815">
    <property type="component" value="Unassembled WGS sequence"/>
</dbReference>
<dbReference type="InterPro" id="IPR029058">
    <property type="entry name" value="AB_hydrolase_fold"/>
</dbReference>
<reference evidence="2" key="1">
    <citation type="submission" date="2016-10" db="EMBL/GenBank/DDBJ databases">
        <authorList>
            <person name="Varghese N."/>
            <person name="Submissions S."/>
        </authorList>
    </citation>
    <scope>NUCLEOTIDE SEQUENCE [LARGE SCALE GENOMIC DNA]</scope>
    <source>
        <strain evidence="2">DSM 16859</strain>
    </source>
</reference>
<dbReference type="InterPro" id="IPR010662">
    <property type="entry name" value="RBBP9/YdeN"/>
</dbReference>
<dbReference type="SUPFAM" id="SSF53474">
    <property type="entry name" value="alpha/beta-Hydrolases"/>
    <property type="match status" value="1"/>
</dbReference>
<gene>
    <name evidence="1" type="ORF">SAMN05443377_10225</name>
</gene>
<proteinExistence type="predicted"/>
<keyword evidence="2" id="KW-1185">Reference proteome</keyword>
<dbReference type="EMBL" id="FOGZ01000002">
    <property type="protein sequence ID" value="SER53320.1"/>
    <property type="molecule type" value="Genomic_DNA"/>
</dbReference>
<dbReference type="PANTHER" id="PTHR15394:SF3">
    <property type="entry name" value="SERINE HYDROLASE RBBP9"/>
    <property type="match status" value="1"/>
</dbReference>
<dbReference type="Pfam" id="PF06821">
    <property type="entry name" value="Ser_hydrolase"/>
    <property type="match status" value="1"/>
</dbReference>